<feature type="chain" id="PRO_5015706270" evidence="1">
    <location>
        <begin position="21"/>
        <end position="114"/>
    </location>
</feature>
<name>A0A2T9Y9E1_9FUNG</name>
<organism evidence="2 3">
    <name type="scientific">Smittium megazygosporum</name>
    <dbReference type="NCBI Taxonomy" id="133381"/>
    <lineage>
        <taxon>Eukaryota</taxon>
        <taxon>Fungi</taxon>
        <taxon>Fungi incertae sedis</taxon>
        <taxon>Zoopagomycota</taxon>
        <taxon>Kickxellomycotina</taxon>
        <taxon>Harpellomycetes</taxon>
        <taxon>Harpellales</taxon>
        <taxon>Legeriomycetaceae</taxon>
        <taxon>Smittium</taxon>
    </lineage>
</organism>
<comment type="caution">
    <text evidence="2">The sequence shown here is derived from an EMBL/GenBank/DDBJ whole genome shotgun (WGS) entry which is preliminary data.</text>
</comment>
<dbReference type="AlphaFoldDB" id="A0A2T9Y9E1"/>
<accession>A0A2T9Y9E1</accession>
<feature type="signal peptide" evidence="1">
    <location>
        <begin position="1"/>
        <end position="20"/>
    </location>
</feature>
<keyword evidence="1" id="KW-0732">Signal</keyword>
<dbReference type="STRING" id="133381.A0A2T9Y9E1"/>
<reference evidence="2 3" key="1">
    <citation type="journal article" date="2018" name="MBio">
        <title>Comparative Genomics Reveals the Core Gene Toolbox for the Fungus-Insect Symbiosis.</title>
        <authorList>
            <person name="Wang Y."/>
            <person name="Stata M."/>
            <person name="Wang W."/>
            <person name="Stajich J.E."/>
            <person name="White M.M."/>
            <person name="Moncalvo J.M."/>
        </authorList>
    </citation>
    <scope>NUCLEOTIDE SEQUENCE [LARGE SCALE GENOMIC DNA]</scope>
    <source>
        <strain evidence="2 3">SC-DP-2</strain>
    </source>
</reference>
<sequence length="114" mass="12981">MKFTVSSLLLISSGIMAVSSNAVPAESTFNKRQDVATSGRSSGDEFRNCWNSDIIFRRRWDSDLAFRNTWFGRINYGGWTTIDFDTCDFCYGPGRFYGYGRGRGHRGHHGGRRH</sequence>
<gene>
    <name evidence="2" type="ORF">BB560_006329</name>
</gene>
<evidence type="ECO:0000313" key="3">
    <source>
        <dbReference type="Proteomes" id="UP000245609"/>
    </source>
</evidence>
<dbReference type="EMBL" id="MBFS01003102">
    <property type="protein sequence ID" value="PVU88958.1"/>
    <property type="molecule type" value="Genomic_DNA"/>
</dbReference>
<protein>
    <submittedName>
        <fullName evidence="2">Uncharacterized protein</fullName>
    </submittedName>
</protein>
<evidence type="ECO:0000313" key="2">
    <source>
        <dbReference type="EMBL" id="PVU88958.1"/>
    </source>
</evidence>
<proteinExistence type="predicted"/>
<keyword evidence="3" id="KW-1185">Reference proteome</keyword>
<evidence type="ECO:0000256" key="1">
    <source>
        <dbReference type="SAM" id="SignalP"/>
    </source>
</evidence>
<dbReference type="Proteomes" id="UP000245609">
    <property type="component" value="Unassembled WGS sequence"/>
</dbReference>